<gene>
    <name evidence="2" type="ORF">EX87_17835</name>
</gene>
<protein>
    <submittedName>
        <fullName evidence="2">Uncharacterized protein</fullName>
    </submittedName>
</protein>
<dbReference type="AlphaFoldDB" id="A0A0F7EIG7"/>
<sequence>MRQPEEKQSSLHSHRSRQKRIGPWQLAITVLAIGIGILVDQLFYTNVLATVLKFWPLLLIIIGVELIFRQLFQTSENSPGWKLDAGSLILMVVILMGANVYQAFSNGNIMELVTNRLYKGPVQFVTVMEKDLDVADMKTLRLRNDFGKVMVEGAADGRFHIRVDGNVKADSKQEAQQRAKDIEVSVEQGQETSIEIRDNYNKARDLTLYVMVPENTEIISEVKAGVTDIKKVSKADVKSDAGKVTVSDITEQLKVSSNAGAIEATNISNATLRSNVGMITVSGSVQGTLDVGNDAGKINVSSDAVLNGPWQLHSDLGAVMIHIPKQSQVTLTASTKLGSITGNEIEVERSGASVKTVKTLGDGTFPIQVSTDLGSITFDVDATR</sequence>
<keyword evidence="1" id="KW-1133">Transmembrane helix</keyword>
<keyword evidence="1" id="KW-0812">Transmembrane</keyword>
<organism evidence="2">
    <name type="scientific">Brevibacillus laterosporus</name>
    <name type="common">Bacillus laterosporus</name>
    <dbReference type="NCBI Taxonomy" id="1465"/>
    <lineage>
        <taxon>Bacteria</taxon>
        <taxon>Bacillati</taxon>
        <taxon>Bacillota</taxon>
        <taxon>Bacilli</taxon>
        <taxon>Bacillales</taxon>
        <taxon>Paenibacillaceae</taxon>
        <taxon>Brevibacillus</taxon>
    </lineage>
</organism>
<proteinExistence type="predicted"/>
<dbReference type="RefSeq" id="WP_031414543.1">
    <property type="nucleotide sequence ID" value="NZ_CP011075.1"/>
</dbReference>
<reference evidence="2" key="1">
    <citation type="submission" date="2015-03" db="EMBL/GenBank/DDBJ databases">
        <title>MIGS Cultured Bacterial/Archaeal sample from Brevibacillus laterosporus.</title>
        <authorList>
            <person name="Zeng D."/>
            <person name="Zhu L."/>
            <person name="Dong G."/>
            <person name="Ye W."/>
            <person name="Ren D."/>
            <person name="Wu L."/>
            <person name="Xu J."/>
            <person name="Li G."/>
            <person name="Guo L."/>
        </authorList>
    </citation>
    <scope>NUCLEOTIDE SEQUENCE</scope>
    <source>
        <strain evidence="2">B9</strain>
        <plasmid evidence="2">unnamed1</plasmid>
    </source>
</reference>
<evidence type="ECO:0000256" key="1">
    <source>
        <dbReference type="SAM" id="Phobius"/>
    </source>
</evidence>
<evidence type="ECO:0000313" key="2">
    <source>
        <dbReference type="EMBL" id="AKF95478.1"/>
    </source>
</evidence>
<feature type="transmembrane region" description="Helical" evidence="1">
    <location>
        <begin position="21"/>
        <end position="39"/>
    </location>
</feature>
<keyword evidence="1" id="KW-0472">Membrane</keyword>
<feature type="transmembrane region" description="Helical" evidence="1">
    <location>
        <begin position="84"/>
        <end position="104"/>
    </location>
</feature>
<accession>A0A0F7EIG7</accession>
<keyword evidence="2" id="KW-0614">Plasmid</keyword>
<name>A0A0F7EIG7_BRELA</name>
<geneLocation type="plasmid" evidence="2">
    <name>unnamed1</name>
</geneLocation>
<dbReference type="EMBL" id="CP011075">
    <property type="protein sequence ID" value="AKF95478.1"/>
    <property type="molecule type" value="Genomic_DNA"/>
</dbReference>